<dbReference type="AlphaFoldDB" id="A0A9L0S099"/>
<dbReference type="Gene3D" id="3.10.100.10">
    <property type="entry name" value="Mannose-Binding Protein A, subunit A"/>
    <property type="match status" value="1"/>
</dbReference>
<evidence type="ECO:0000256" key="3">
    <source>
        <dbReference type="SAM" id="Phobius"/>
    </source>
</evidence>
<dbReference type="CDD" id="cd03593">
    <property type="entry name" value="CLECT_NK_receptors_like"/>
    <property type="match status" value="1"/>
</dbReference>
<dbReference type="GO" id="GO:0016020">
    <property type="term" value="C:membrane"/>
    <property type="evidence" value="ECO:0007669"/>
    <property type="project" value="UniProtKB-SubCell"/>
</dbReference>
<keyword evidence="2" id="KW-0430">Lectin</keyword>
<dbReference type="GO" id="GO:0030246">
    <property type="term" value="F:carbohydrate binding"/>
    <property type="evidence" value="ECO:0007669"/>
    <property type="project" value="UniProtKB-KW"/>
</dbReference>
<keyword evidence="3" id="KW-1133">Transmembrane helix</keyword>
<dbReference type="GeneID" id="100053516"/>
<dbReference type="InterPro" id="IPR001304">
    <property type="entry name" value="C-type_lectin-like"/>
</dbReference>
<dbReference type="CTD" id="10219"/>
<evidence type="ECO:0000256" key="1">
    <source>
        <dbReference type="ARBA" id="ARBA00004167"/>
    </source>
</evidence>
<dbReference type="OrthoDB" id="6133475at2759"/>
<reference evidence="5 6" key="1">
    <citation type="journal article" date="2009" name="Science">
        <title>Genome sequence, comparative analysis, and population genetics of the domestic horse.</title>
        <authorList>
            <consortium name="Broad Institute Genome Sequencing Platform"/>
            <consortium name="Broad Institute Whole Genome Assembly Team"/>
            <person name="Wade C.M."/>
            <person name="Giulotto E."/>
            <person name="Sigurdsson S."/>
            <person name="Zoli M."/>
            <person name="Gnerre S."/>
            <person name="Imsland F."/>
            <person name="Lear T.L."/>
            <person name="Adelson D.L."/>
            <person name="Bailey E."/>
            <person name="Bellone R.R."/>
            <person name="Bloecker H."/>
            <person name="Distl O."/>
            <person name="Edgar R.C."/>
            <person name="Garber M."/>
            <person name="Leeb T."/>
            <person name="Mauceli E."/>
            <person name="MacLeod J.N."/>
            <person name="Penedo M.C.T."/>
            <person name="Raison J.M."/>
            <person name="Sharpe T."/>
            <person name="Vogel J."/>
            <person name="Andersson L."/>
            <person name="Antczak D.F."/>
            <person name="Biagi T."/>
            <person name="Binns M.M."/>
            <person name="Chowdhary B.P."/>
            <person name="Coleman S.J."/>
            <person name="Della Valle G."/>
            <person name="Fryc S."/>
            <person name="Guerin G."/>
            <person name="Hasegawa T."/>
            <person name="Hill E.W."/>
            <person name="Jurka J."/>
            <person name="Kiialainen A."/>
            <person name="Lindgren G."/>
            <person name="Liu J."/>
            <person name="Magnani E."/>
            <person name="Mickelson J.R."/>
            <person name="Murray J."/>
            <person name="Nergadze S.G."/>
            <person name="Onofrio R."/>
            <person name="Pedroni S."/>
            <person name="Piras M.F."/>
            <person name="Raudsepp T."/>
            <person name="Rocchi M."/>
            <person name="Roeed K.H."/>
            <person name="Ryder O.A."/>
            <person name="Searle S."/>
            <person name="Skow L."/>
            <person name="Swinburne J.E."/>
            <person name="Syvaenen A.C."/>
            <person name="Tozaki T."/>
            <person name="Valberg S.J."/>
            <person name="Vaudin M."/>
            <person name="White J.R."/>
            <person name="Zody M.C."/>
            <person name="Lander E.S."/>
            <person name="Lindblad-Toh K."/>
        </authorList>
    </citation>
    <scope>NUCLEOTIDE SEQUENCE [LARGE SCALE GENOMIC DNA]</scope>
    <source>
        <strain evidence="5 6">Thoroughbred</strain>
    </source>
</reference>
<gene>
    <name evidence="5" type="primary">KLRG1</name>
</gene>
<protein>
    <submittedName>
        <fullName evidence="5">Killer cell lectin like receptor G1</fullName>
    </submittedName>
</protein>
<dbReference type="GeneTree" id="ENSGT00940000156296"/>
<keyword evidence="6" id="KW-1185">Reference proteome</keyword>
<dbReference type="Proteomes" id="UP000002281">
    <property type="component" value="Chromosome 6"/>
</dbReference>
<feature type="domain" description="C-type lectin" evidence="4">
    <location>
        <begin position="171"/>
        <end position="274"/>
    </location>
</feature>
<sequence>MRPQSPASRPLDSGVPVTRGHAWSRARPAPWLVMHPGHSILSAFLVSWATSNSILVFASLPSSLAVFLVSLTSRLVECYSFLEVGSDAVSPVASWSHSLQKLSTERQAQNDSRPQPKASSRSLLSCHVAVAFGLLSALLASLLLFQWTLCQGSKYSTCAHCPSCPDLWIRYGDHCYYFSVETKNWTSSLKFCLGKDSHLLMFTDKQEMNLLKSFLNEKFYWIGLRNNSGWRWEDGSTLNFSRILSNSLVQKCGAISGNGLQASSCEAPLHWVCKKVRL</sequence>
<accession>A0A9L0S099</accession>
<name>A0A9L0S099_HORSE</name>
<dbReference type="SUPFAM" id="SSF56436">
    <property type="entry name" value="C-type lectin-like"/>
    <property type="match status" value="1"/>
</dbReference>
<dbReference type="PANTHER" id="PTHR47648:SF1">
    <property type="entry name" value="KILLER CELL LECTIN-LIKE RECEPTOR SUBFAMILY G MEMBER 1"/>
    <property type="match status" value="1"/>
</dbReference>
<reference evidence="5" key="2">
    <citation type="submission" date="2025-08" db="UniProtKB">
        <authorList>
            <consortium name="Ensembl"/>
        </authorList>
    </citation>
    <scope>IDENTIFICATION</scope>
    <source>
        <strain evidence="5">Thoroughbred</strain>
    </source>
</reference>
<reference evidence="5" key="3">
    <citation type="submission" date="2025-09" db="UniProtKB">
        <authorList>
            <consortium name="Ensembl"/>
        </authorList>
    </citation>
    <scope>IDENTIFICATION</scope>
    <source>
        <strain evidence="5">Thoroughbred</strain>
    </source>
</reference>
<evidence type="ECO:0000313" key="6">
    <source>
        <dbReference type="Proteomes" id="UP000002281"/>
    </source>
</evidence>
<dbReference type="SMART" id="SM00034">
    <property type="entry name" value="CLECT"/>
    <property type="match status" value="1"/>
</dbReference>
<keyword evidence="3" id="KW-0812">Transmembrane</keyword>
<dbReference type="PROSITE" id="PS50041">
    <property type="entry name" value="C_TYPE_LECTIN_2"/>
    <property type="match status" value="1"/>
</dbReference>
<dbReference type="PANTHER" id="PTHR47648">
    <property type="entry name" value="KILLER CELL LECTIN-LIKE RECEPTOR SUBFAMILY G MEMBER 1"/>
    <property type="match status" value="1"/>
</dbReference>
<evidence type="ECO:0000313" key="5">
    <source>
        <dbReference type="Ensembl" id="ENSECAP00000069535.1"/>
    </source>
</evidence>
<evidence type="ECO:0000259" key="4">
    <source>
        <dbReference type="PROSITE" id="PS50041"/>
    </source>
</evidence>
<dbReference type="RefSeq" id="XP_023498875.1">
    <property type="nucleotide sequence ID" value="XM_023643107.2"/>
</dbReference>
<dbReference type="InterPro" id="IPR016186">
    <property type="entry name" value="C-type_lectin-like/link_sf"/>
</dbReference>
<evidence type="ECO:0000256" key="2">
    <source>
        <dbReference type="ARBA" id="ARBA00022734"/>
    </source>
</evidence>
<dbReference type="InterPro" id="IPR016187">
    <property type="entry name" value="CTDL_fold"/>
</dbReference>
<organism evidence="5 6">
    <name type="scientific">Equus caballus</name>
    <name type="common">Horse</name>
    <dbReference type="NCBI Taxonomy" id="9796"/>
    <lineage>
        <taxon>Eukaryota</taxon>
        <taxon>Metazoa</taxon>
        <taxon>Chordata</taxon>
        <taxon>Craniata</taxon>
        <taxon>Vertebrata</taxon>
        <taxon>Euteleostomi</taxon>
        <taxon>Mammalia</taxon>
        <taxon>Eutheria</taxon>
        <taxon>Laurasiatheria</taxon>
        <taxon>Perissodactyla</taxon>
        <taxon>Equidae</taxon>
        <taxon>Equus</taxon>
    </lineage>
</organism>
<dbReference type="InterPro" id="IPR042190">
    <property type="entry name" value="KLRG1"/>
</dbReference>
<keyword evidence="3" id="KW-0472">Membrane</keyword>
<dbReference type="Pfam" id="PF00059">
    <property type="entry name" value="Lectin_C"/>
    <property type="match status" value="1"/>
</dbReference>
<dbReference type="InterPro" id="IPR033992">
    <property type="entry name" value="NKR-like_CTLD"/>
</dbReference>
<dbReference type="Ensembl" id="ENSECAT00000112582.1">
    <property type="protein sequence ID" value="ENSECAP00000069535.1"/>
    <property type="gene ID" value="ENSECAG00000024523.4"/>
</dbReference>
<proteinExistence type="predicted"/>
<feature type="transmembrane region" description="Helical" evidence="3">
    <location>
        <begin position="123"/>
        <end position="147"/>
    </location>
</feature>
<comment type="subcellular location">
    <subcellularLocation>
        <location evidence="1">Membrane</location>
        <topology evidence="1">Single-pass membrane protein</topology>
    </subcellularLocation>
</comment>